<evidence type="ECO:0000256" key="1">
    <source>
        <dbReference type="SAM" id="MobiDB-lite"/>
    </source>
</evidence>
<keyword evidence="3" id="KW-1185">Reference proteome</keyword>
<organism evidence="2 3">
    <name type="scientific">Actinacidiphila oryziradicis</name>
    <dbReference type="NCBI Taxonomy" id="2571141"/>
    <lineage>
        <taxon>Bacteria</taxon>
        <taxon>Bacillati</taxon>
        <taxon>Actinomycetota</taxon>
        <taxon>Actinomycetes</taxon>
        <taxon>Kitasatosporales</taxon>
        <taxon>Streptomycetaceae</taxon>
        <taxon>Actinacidiphila</taxon>
    </lineage>
</organism>
<feature type="compositionally biased region" description="Low complexity" evidence="1">
    <location>
        <begin position="21"/>
        <end position="30"/>
    </location>
</feature>
<dbReference type="AlphaFoldDB" id="A0A4U0S3R3"/>
<comment type="caution">
    <text evidence="2">The sequence shown here is derived from an EMBL/GenBank/DDBJ whole genome shotgun (WGS) entry which is preliminary data.</text>
</comment>
<sequence length="65" mass="7247">MRRQSRSDGARRSRLRRAAHGSRLAARGSRLPARGPRRAISCGSPRAPRSAEAERRSRRPRTGCP</sequence>
<protein>
    <submittedName>
        <fullName evidence="2">Uncharacterized protein</fullName>
    </submittedName>
</protein>
<feature type="compositionally biased region" description="Basic residues" evidence="1">
    <location>
        <begin position="56"/>
        <end position="65"/>
    </location>
</feature>
<reference evidence="2 3" key="1">
    <citation type="submission" date="2019-04" db="EMBL/GenBank/DDBJ databases">
        <title>Streptomyces oryziradicis sp. nov., a novel actinomycete isolated from rhizosphere soil of rice (Oryza sativa L.).</title>
        <authorList>
            <person name="Li C."/>
        </authorList>
    </citation>
    <scope>NUCLEOTIDE SEQUENCE [LARGE SCALE GENOMIC DNA]</scope>
    <source>
        <strain evidence="2 3">NEAU-C40</strain>
    </source>
</reference>
<feature type="compositionally biased region" description="Basic and acidic residues" evidence="1">
    <location>
        <begin position="1"/>
        <end position="11"/>
    </location>
</feature>
<evidence type="ECO:0000313" key="3">
    <source>
        <dbReference type="Proteomes" id="UP000305778"/>
    </source>
</evidence>
<accession>A0A4U0S3R3</accession>
<feature type="region of interest" description="Disordered" evidence="1">
    <location>
        <begin position="1"/>
        <end position="65"/>
    </location>
</feature>
<evidence type="ECO:0000313" key="2">
    <source>
        <dbReference type="EMBL" id="TKA02923.1"/>
    </source>
</evidence>
<name>A0A4U0S3R3_9ACTN</name>
<proteinExistence type="predicted"/>
<dbReference type="EMBL" id="SUMC01000060">
    <property type="protein sequence ID" value="TKA02923.1"/>
    <property type="molecule type" value="Genomic_DNA"/>
</dbReference>
<gene>
    <name evidence="2" type="ORF">FCI23_37940</name>
</gene>
<dbReference type="Proteomes" id="UP000305778">
    <property type="component" value="Unassembled WGS sequence"/>
</dbReference>